<comment type="caution">
    <text evidence="2">The sequence shown here is derived from an EMBL/GenBank/DDBJ whole genome shotgun (WGS) entry which is preliminary data.</text>
</comment>
<keyword evidence="3" id="KW-1185">Reference proteome</keyword>
<dbReference type="OrthoDB" id="2195087at2"/>
<dbReference type="PATRIC" id="fig|1158610.3.peg.3577"/>
<feature type="compositionally biased region" description="Low complexity" evidence="1">
    <location>
        <begin position="48"/>
        <end position="77"/>
    </location>
</feature>
<evidence type="ECO:0000313" key="2">
    <source>
        <dbReference type="EMBL" id="EOL40617.1"/>
    </source>
</evidence>
<evidence type="ECO:0000313" key="3">
    <source>
        <dbReference type="Proteomes" id="UP000013785"/>
    </source>
</evidence>
<proteinExistence type="predicted"/>
<evidence type="ECO:0000256" key="1">
    <source>
        <dbReference type="SAM" id="MobiDB-lite"/>
    </source>
</evidence>
<feature type="region of interest" description="Disordered" evidence="1">
    <location>
        <begin position="43"/>
        <end position="92"/>
    </location>
</feature>
<reference evidence="2 3" key="1">
    <citation type="submission" date="2013-02" db="EMBL/GenBank/DDBJ databases">
        <title>The Genome Sequence of Enterococcus phoeniculicola BAA-412.</title>
        <authorList>
            <consortium name="The Broad Institute Genome Sequencing Platform"/>
            <consortium name="The Broad Institute Genome Sequencing Center for Infectious Disease"/>
            <person name="Earl A.M."/>
            <person name="Gilmore M.S."/>
            <person name="Lebreton F."/>
            <person name="Walker B."/>
            <person name="Young S.K."/>
            <person name="Zeng Q."/>
            <person name="Gargeya S."/>
            <person name="Fitzgerald M."/>
            <person name="Haas B."/>
            <person name="Abouelleil A."/>
            <person name="Alvarado L."/>
            <person name="Arachchi H.M."/>
            <person name="Berlin A.M."/>
            <person name="Chapman S.B."/>
            <person name="Dewar J."/>
            <person name="Goldberg J."/>
            <person name="Griggs A."/>
            <person name="Gujja S."/>
            <person name="Hansen M."/>
            <person name="Howarth C."/>
            <person name="Imamovic A."/>
            <person name="Larimer J."/>
            <person name="McCowan C."/>
            <person name="Murphy C."/>
            <person name="Neiman D."/>
            <person name="Pearson M."/>
            <person name="Priest M."/>
            <person name="Roberts A."/>
            <person name="Saif S."/>
            <person name="Shea T."/>
            <person name="Sisk P."/>
            <person name="Sykes S."/>
            <person name="Wortman J."/>
            <person name="Nusbaum C."/>
            <person name="Birren B."/>
        </authorList>
    </citation>
    <scope>NUCLEOTIDE SEQUENCE [LARGE SCALE GENOMIC DNA]</scope>
    <source>
        <strain evidence="2 3">ATCC BAA-412</strain>
    </source>
</reference>
<dbReference type="eggNOG" id="ENOG50307XD">
    <property type="taxonomic scope" value="Bacteria"/>
</dbReference>
<organism evidence="2 3">
    <name type="scientific">Enterococcus phoeniculicola ATCC BAA-412</name>
    <dbReference type="NCBI Taxonomy" id="1158610"/>
    <lineage>
        <taxon>Bacteria</taxon>
        <taxon>Bacillati</taxon>
        <taxon>Bacillota</taxon>
        <taxon>Bacilli</taxon>
        <taxon>Lactobacillales</taxon>
        <taxon>Enterococcaceae</taxon>
        <taxon>Enterococcus</taxon>
    </lineage>
</organism>
<dbReference type="Proteomes" id="UP000013785">
    <property type="component" value="Unassembled WGS sequence"/>
</dbReference>
<accession>R3VYP5</accession>
<dbReference type="EMBL" id="AJAT01000023">
    <property type="protein sequence ID" value="EOL40617.1"/>
    <property type="molecule type" value="Genomic_DNA"/>
</dbReference>
<gene>
    <name evidence="2" type="ORF">UC3_03575</name>
</gene>
<dbReference type="AlphaFoldDB" id="R3VYP5"/>
<dbReference type="HOGENOM" id="CLU_1624604_0_0_9"/>
<protein>
    <submittedName>
        <fullName evidence="2">Uncharacterized protein</fullName>
    </submittedName>
</protein>
<name>R3VYP5_9ENTE</name>
<sequence length="157" mass="17288">MRKYQTLLFSSILLGMLAFDNQIVKSESVIYDPLNPSETIVPEVREPSTSQEVNNQNSTNQTSSSTVEETIVSSTSDSIDDSVKQKKKSAPKMEKKVLFTPSNIFVEKSINFPDESGGDNSDSTFYLAEISYLLSGTALYGKKAEGGVIVNVQDVFR</sequence>
<dbReference type="RefSeq" id="WP_010770205.1">
    <property type="nucleotide sequence ID" value="NZ_ASWE01000001.1"/>
</dbReference>